<feature type="domain" description="Phosphatidylinositol transfer protein N-terminal" evidence="1">
    <location>
        <begin position="1"/>
        <end position="56"/>
    </location>
</feature>
<keyword evidence="3" id="KW-1185">Reference proteome</keyword>
<dbReference type="PANTHER" id="PTHR10658:SF11">
    <property type="entry name" value="VIBRATOR, ISOFORM B"/>
    <property type="match status" value="1"/>
</dbReference>
<dbReference type="InterPro" id="IPR023393">
    <property type="entry name" value="START-like_dom_sf"/>
</dbReference>
<reference evidence="2" key="1">
    <citation type="submission" date="2022-03" db="EMBL/GenBank/DDBJ databases">
        <title>A functionally conserved STORR gene fusion in Papaver species that diverged 16.8 million years ago.</title>
        <authorList>
            <person name="Catania T."/>
        </authorList>
    </citation>
    <scope>NUCLEOTIDE SEQUENCE</scope>
    <source>
        <strain evidence="2">S-191538</strain>
    </source>
</reference>
<dbReference type="InterPro" id="IPR055261">
    <property type="entry name" value="PI_transfer_N"/>
</dbReference>
<dbReference type="EMBL" id="JAJJMA010224346">
    <property type="protein sequence ID" value="MCL7041504.1"/>
    <property type="molecule type" value="Genomic_DNA"/>
</dbReference>
<accession>A0AA42AUJ7</accession>
<dbReference type="Pfam" id="PF02121">
    <property type="entry name" value="IP_trans"/>
    <property type="match status" value="1"/>
</dbReference>
<dbReference type="GO" id="GO:0005548">
    <property type="term" value="F:phospholipid transporter activity"/>
    <property type="evidence" value="ECO:0007669"/>
    <property type="project" value="InterPro"/>
</dbReference>
<organism evidence="2 3">
    <name type="scientific">Papaver nudicaule</name>
    <name type="common">Iceland poppy</name>
    <dbReference type="NCBI Taxonomy" id="74823"/>
    <lineage>
        <taxon>Eukaryota</taxon>
        <taxon>Viridiplantae</taxon>
        <taxon>Streptophyta</taxon>
        <taxon>Embryophyta</taxon>
        <taxon>Tracheophyta</taxon>
        <taxon>Spermatophyta</taxon>
        <taxon>Magnoliopsida</taxon>
        <taxon>Ranunculales</taxon>
        <taxon>Papaveraceae</taxon>
        <taxon>Papaveroideae</taxon>
        <taxon>Papaver</taxon>
    </lineage>
</organism>
<feature type="non-terminal residue" evidence="2">
    <location>
        <position position="56"/>
    </location>
</feature>
<comment type="caution">
    <text evidence="2">The sequence shown here is derived from an EMBL/GenBank/DDBJ whole genome shotgun (WGS) entry which is preliminary data.</text>
</comment>
<dbReference type="Proteomes" id="UP001177140">
    <property type="component" value="Unassembled WGS sequence"/>
</dbReference>
<evidence type="ECO:0000313" key="3">
    <source>
        <dbReference type="Proteomes" id="UP001177140"/>
    </source>
</evidence>
<dbReference type="PANTHER" id="PTHR10658">
    <property type="entry name" value="PHOSPHATIDYLINOSITOL TRANSFER PROTEIN"/>
    <property type="match status" value="1"/>
</dbReference>
<name>A0AA42AUJ7_PAPNU</name>
<proteinExistence type="predicted"/>
<sequence length="56" mass="6301">VHGLSKKQLASREVVIIDIASTVRDYWSYAVGTSHVDLSKFKSLRTNRGLLRGGWQ</sequence>
<gene>
    <name evidence="2" type="ORF">MKW94_019968</name>
</gene>
<dbReference type="Gene3D" id="3.30.530.20">
    <property type="match status" value="1"/>
</dbReference>
<dbReference type="InterPro" id="IPR001666">
    <property type="entry name" value="PI_transfer"/>
</dbReference>
<dbReference type="AlphaFoldDB" id="A0AA42AUJ7"/>
<evidence type="ECO:0000313" key="2">
    <source>
        <dbReference type="EMBL" id="MCL7041504.1"/>
    </source>
</evidence>
<dbReference type="SUPFAM" id="SSF55961">
    <property type="entry name" value="Bet v1-like"/>
    <property type="match status" value="1"/>
</dbReference>
<evidence type="ECO:0000259" key="1">
    <source>
        <dbReference type="Pfam" id="PF02121"/>
    </source>
</evidence>
<feature type="non-terminal residue" evidence="2">
    <location>
        <position position="1"/>
    </location>
</feature>
<protein>
    <recommendedName>
        <fullName evidence="1">Phosphatidylinositol transfer protein N-terminal domain-containing protein</fullName>
    </recommendedName>
</protein>